<accession>A0ABS5J6K0</accession>
<dbReference type="RefSeq" id="WP_211975982.1">
    <property type="nucleotide sequence ID" value="NZ_CBFHAM010000036.1"/>
</dbReference>
<dbReference type="EMBL" id="JAGTXB010000017">
    <property type="protein sequence ID" value="MBS0030845.1"/>
    <property type="molecule type" value="Genomic_DNA"/>
</dbReference>
<organism evidence="5 6">
    <name type="scientific">Chitinophaga hostae</name>
    <dbReference type="NCBI Taxonomy" id="2831022"/>
    <lineage>
        <taxon>Bacteria</taxon>
        <taxon>Pseudomonadati</taxon>
        <taxon>Bacteroidota</taxon>
        <taxon>Chitinophagia</taxon>
        <taxon>Chitinophagales</taxon>
        <taxon>Chitinophagaceae</taxon>
        <taxon>Chitinophaga</taxon>
    </lineage>
</organism>
<dbReference type="Pfam" id="PF00196">
    <property type="entry name" value="GerE"/>
    <property type="match status" value="1"/>
</dbReference>
<keyword evidence="3" id="KW-0804">Transcription</keyword>
<comment type="caution">
    <text evidence="5">The sequence shown here is derived from an EMBL/GenBank/DDBJ whole genome shotgun (WGS) entry which is preliminary data.</text>
</comment>
<proteinExistence type="predicted"/>
<dbReference type="SUPFAM" id="SSF55785">
    <property type="entry name" value="PYP-like sensor domain (PAS domain)"/>
    <property type="match status" value="1"/>
</dbReference>
<dbReference type="InterPro" id="IPR000792">
    <property type="entry name" value="Tscrpt_reg_LuxR_C"/>
</dbReference>
<dbReference type="PROSITE" id="PS00622">
    <property type="entry name" value="HTH_LUXR_1"/>
    <property type="match status" value="1"/>
</dbReference>
<protein>
    <submittedName>
        <fullName evidence="5">PAS domain-containing protein</fullName>
    </submittedName>
</protein>
<feature type="domain" description="HTH luxR-type" evidence="4">
    <location>
        <begin position="193"/>
        <end position="253"/>
    </location>
</feature>
<dbReference type="InterPro" id="IPR016032">
    <property type="entry name" value="Sig_transdc_resp-reg_C-effctor"/>
</dbReference>
<sequence>MLNIQLYEEARKIWKVMAESKDPPDLAMEPEIQKKVLRFFQVGDFYYFIFNAVRGEFEYVHPGVYDMLGYNANECTVAGMISCIHPEDMGCFLDFENAAVEFFAALPPEKILKYKVRYDLRIKKANGEYIRILQQVTPLQHNMEGELLRTLGVHTDITHLKPSGLPVLSFIGLDGEPSYLDVAVKTAFIPTREILTKREKEVLRCMLDGMPSREIATHLNISKQTVDKHRKNMLKKTGIKSSAEMMVRAVKEGWRTEPDFKR</sequence>
<evidence type="ECO:0000256" key="2">
    <source>
        <dbReference type="ARBA" id="ARBA00023125"/>
    </source>
</evidence>
<dbReference type="PRINTS" id="PR00038">
    <property type="entry name" value="HTHLUXR"/>
</dbReference>
<dbReference type="InterPro" id="IPR013655">
    <property type="entry name" value="PAS_fold_3"/>
</dbReference>
<dbReference type="SMART" id="SM00086">
    <property type="entry name" value="PAC"/>
    <property type="match status" value="1"/>
</dbReference>
<dbReference type="PANTHER" id="PTHR44688">
    <property type="entry name" value="DNA-BINDING TRANSCRIPTIONAL ACTIVATOR DEVR_DOSR"/>
    <property type="match status" value="1"/>
</dbReference>
<dbReference type="Gene3D" id="3.30.450.20">
    <property type="entry name" value="PAS domain"/>
    <property type="match status" value="1"/>
</dbReference>
<dbReference type="Proteomes" id="UP000676386">
    <property type="component" value="Unassembled WGS sequence"/>
</dbReference>
<evidence type="ECO:0000256" key="3">
    <source>
        <dbReference type="ARBA" id="ARBA00023163"/>
    </source>
</evidence>
<evidence type="ECO:0000313" key="6">
    <source>
        <dbReference type="Proteomes" id="UP000676386"/>
    </source>
</evidence>
<dbReference type="InterPro" id="IPR036388">
    <property type="entry name" value="WH-like_DNA-bd_sf"/>
</dbReference>
<dbReference type="InterPro" id="IPR000014">
    <property type="entry name" value="PAS"/>
</dbReference>
<dbReference type="CDD" id="cd00130">
    <property type="entry name" value="PAS"/>
    <property type="match status" value="1"/>
</dbReference>
<reference evidence="5 6" key="1">
    <citation type="submission" date="2021-04" db="EMBL/GenBank/DDBJ databases">
        <title>Chitinophaga sp. nov., isolated from the rhizosphere soil.</title>
        <authorList>
            <person name="He S."/>
        </authorList>
    </citation>
    <scope>NUCLEOTIDE SEQUENCE [LARGE SCALE GENOMIC DNA]</scope>
    <source>
        <strain evidence="5 6">2R12</strain>
    </source>
</reference>
<keyword evidence="2" id="KW-0238">DNA-binding</keyword>
<evidence type="ECO:0000256" key="1">
    <source>
        <dbReference type="ARBA" id="ARBA00023015"/>
    </source>
</evidence>
<name>A0ABS5J6K0_9BACT</name>
<dbReference type="InterPro" id="IPR035965">
    <property type="entry name" value="PAS-like_dom_sf"/>
</dbReference>
<gene>
    <name evidence="5" type="ORF">KE626_26200</name>
</gene>
<dbReference type="SUPFAM" id="SSF46894">
    <property type="entry name" value="C-terminal effector domain of the bipartite response regulators"/>
    <property type="match status" value="1"/>
</dbReference>
<dbReference type="Pfam" id="PF08447">
    <property type="entry name" value="PAS_3"/>
    <property type="match status" value="1"/>
</dbReference>
<dbReference type="SMART" id="SM00421">
    <property type="entry name" value="HTH_LUXR"/>
    <property type="match status" value="1"/>
</dbReference>
<dbReference type="InterPro" id="IPR001610">
    <property type="entry name" value="PAC"/>
</dbReference>
<keyword evidence="6" id="KW-1185">Reference proteome</keyword>
<evidence type="ECO:0000313" key="5">
    <source>
        <dbReference type="EMBL" id="MBS0030845.1"/>
    </source>
</evidence>
<keyword evidence="1" id="KW-0805">Transcription regulation</keyword>
<dbReference type="PANTHER" id="PTHR44688:SF16">
    <property type="entry name" value="DNA-BINDING TRANSCRIPTIONAL ACTIVATOR DEVR_DOSR"/>
    <property type="match status" value="1"/>
</dbReference>
<evidence type="ECO:0000259" key="4">
    <source>
        <dbReference type="PROSITE" id="PS50043"/>
    </source>
</evidence>
<dbReference type="Gene3D" id="1.10.10.10">
    <property type="entry name" value="Winged helix-like DNA-binding domain superfamily/Winged helix DNA-binding domain"/>
    <property type="match status" value="1"/>
</dbReference>
<dbReference type="PROSITE" id="PS50043">
    <property type="entry name" value="HTH_LUXR_2"/>
    <property type="match status" value="1"/>
</dbReference>
<dbReference type="CDD" id="cd06170">
    <property type="entry name" value="LuxR_C_like"/>
    <property type="match status" value="1"/>
</dbReference>